<accession>A0A1G9IW97</accession>
<name>A0A1G9IW97_9FIRM</name>
<reference evidence="1 2" key="1">
    <citation type="submission" date="2016-10" db="EMBL/GenBank/DDBJ databases">
        <authorList>
            <person name="de Groot N.N."/>
        </authorList>
    </citation>
    <scope>NUCLEOTIDE SEQUENCE [LARGE SCALE GENOMIC DNA]</scope>
    <source>
        <strain evidence="1 2">DSM 18346</strain>
    </source>
</reference>
<organism evidence="1 2">
    <name type="scientific">Natronincola ferrireducens</name>
    <dbReference type="NCBI Taxonomy" id="393762"/>
    <lineage>
        <taxon>Bacteria</taxon>
        <taxon>Bacillati</taxon>
        <taxon>Bacillota</taxon>
        <taxon>Clostridia</taxon>
        <taxon>Peptostreptococcales</taxon>
        <taxon>Natronincolaceae</taxon>
        <taxon>Natronincola</taxon>
    </lineage>
</organism>
<dbReference type="Proteomes" id="UP000198718">
    <property type="component" value="Unassembled WGS sequence"/>
</dbReference>
<sequence length="67" mass="7820">MEKINEVDLLGQISDLKSIDYRNTLAIATVIELLIDKNIITRQEFAKKAQVLDQMSLDELRQLRTRF</sequence>
<gene>
    <name evidence="1" type="ORF">SAMN05660472_02955</name>
</gene>
<protein>
    <submittedName>
        <fullName evidence="1">Uncharacterized protein</fullName>
    </submittedName>
</protein>
<dbReference type="RefSeq" id="WP_090554976.1">
    <property type="nucleotide sequence ID" value="NZ_FNFP01000014.1"/>
</dbReference>
<evidence type="ECO:0000313" key="2">
    <source>
        <dbReference type="Proteomes" id="UP000198718"/>
    </source>
</evidence>
<dbReference type="AlphaFoldDB" id="A0A1G9IW97"/>
<dbReference type="OrthoDB" id="2991654at2"/>
<dbReference type="EMBL" id="FNFP01000014">
    <property type="protein sequence ID" value="SDL29487.1"/>
    <property type="molecule type" value="Genomic_DNA"/>
</dbReference>
<proteinExistence type="predicted"/>
<keyword evidence="2" id="KW-1185">Reference proteome</keyword>
<evidence type="ECO:0000313" key="1">
    <source>
        <dbReference type="EMBL" id="SDL29487.1"/>
    </source>
</evidence>